<dbReference type="GO" id="GO:0003677">
    <property type="term" value="F:DNA binding"/>
    <property type="evidence" value="ECO:0007669"/>
    <property type="project" value="InterPro"/>
</dbReference>
<name>A0A5B9PEG6_9BACT</name>
<sequence length="253" mass="27735">MPNENQGCLGSILKLFGIDLGKAASEGSVDEPLPYRVRDDFLSPAELAFFQVLHEATSSHFYVCTKVRISDLVYVVNRRSNMGHANRIDRKHVDFVLCEPATMTPKLVVELDDSSHQRKDRRERDELVDSVFEAAGLPILHVPWSRSYDQEHLKQQIRDSMGLPSSAPANIADIPLPAETAADASNVVAETVAAAAVPPPVPSKAELQETDAPSCPKCSGNMVMRKAAKGAHNGKKFWACASYPKCRQIIAID</sequence>
<evidence type="ECO:0000313" key="4">
    <source>
        <dbReference type="Proteomes" id="UP000322214"/>
    </source>
</evidence>
<dbReference type="InterPro" id="IPR013498">
    <property type="entry name" value="Topo_IA_Znf"/>
</dbReference>
<dbReference type="GO" id="GO:0006265">
    <property type="term" value="P:DNA topological change"/>
    <property type="evidence" value="ECO:0007669"/>
    <property type="project" value="InterPro"/>
</dbReference>
<proteinExistence type="predicted"/>
<evidence type="ECO:0000259" key="2">
    <source>
        <dbReference type="Pfam" id="PF10881"/>
    </source>
</evidence>
<dbReference type="InterPro" id="IPR014538">
    <property type="entry name" value="UCP028063_topo_Znf"/>
</dbReference>
<dbReference type="SUPFAM" id="SSF57783">
    <property type="entry name" value="Zinc beta-ribbon"/>
    <property type="match status" value="1"/>
</dbReference>
<dbReference type="GO" id="GO:0003916">
    <property type="term" value="F:DNA topoisomerase activity"/>
    <property type="evidence" value="ECO:0007669"/>
    <property type="project" value="InterPro"/>
</dbReference>
<dbReference type="Proteomes" id="UP000322214">
    <property type="component" value="Chromosome"/>
</dbReference>
<keyword evidence="3" id="KW-0413">Isomerase</keyword>
<feature type="domain" description="DNA topoisomerase type IA zn finger" evidence="1">
    <location>
        <begin position="214"/>
        <end position="249"/>
    </location>
</feature>
<dbReference type="STRING" id="980251.GCA_001642875_00848"/>
<evidence type="ECO:0000259" key="1">
    <source>
        <dbReference type="Pfam" id="PF01396"/>
    </source>
</evidence>
<dbReference type="Pfam" id="PF10881">
    <property type="entry name" value="DUF2726"/>
    <property type="match status" value="1"/>
</dbReference>
<reference evidence="3 4" key="1">
    <citation type="submission" date="2019-08" db="EMBL/GenBank/DDBJ databases">
        <title>Deep-cultivation of Planctomycetes and their phenomic and genomic characterization uncovers novel biology.</title>
        <authorList>
            <person name="Wiegand S."/>
            <person name="Jogler M."/>
            <person name="Boedeker C."/>
            <person name="Pinto D."/>
            <person name="Vollmers J."/>
            <person name="Rivas-Marin E."/>
            <person name="Kohn T."/>
            <person name="Peeters S.H."/>
            <person name="Heuer A."/>
            <person name="Rast P."/>
            <person name="Oberbeckmann S."/>
            <person name="Bunk B."/>
            <person name="Jeske O."/>
            <person name="Meyerdierks A."/>
            <person name="Storesund J.E."/>
            <person name="Kallscheuer N."/>
            <person name="Luecker S."/>
            <person name="Lage O.M."/>
            <person name="Pohl T."/>
            <person name="Merkel B.J."/>
            <person name="Hornburger P."/>
            <person name="Mueller R.-W."/>
            <person name="Bruemmer F."/>
            <person name="Labrenz M."/>
            <person name="Spormann A.M."/>
            <person name="Op den Camp H."/>
            <person name="Overmann J."/>
            <person name="Amann R."/>
            <person name="Jetten M.S.M."/>
            <person name="Mascher T."/>
            <person name="Medema M.H."/>
            <person name="Devos D.P."/>
            <person name="Kaster A.-K."/>
            <person name="Ovreas L."/>
            <person name="Rohde M."/>
            <person name="Galperin M.Y."/>
            <person name="Jogler C."/>
        </authorList>
    </citation>
    <scope>NUCLEOTIDE SEQUENCE [LARGE SCALE GENOMIC DNA]</scope>
    <source>
        <strain evidence="3 4">FC18</strain>
    </source>
</reference>
<dbReference type="PIRSF" id="PIRSF028063">
    <property type="entry name" value="UCP028063"/>
    <property type="match status" value="1"/>
</dbReference>
<keyword evidence="4" id="KW-1185">Reference proteome</keyword>
<accession>A0A5B9PEG6</accession>
<dbReference type="RefSeq" id="WP_075083645.1">
    <property type="nucleotide sequence ID" value="NZ_CP042912.1"/>
</dbReference>
<dbReference type="Gene3D" id="3.30.65.10">
    <property type="entry name" value="Bacterial Topoisomerase I, domain 1"/>
    <property type="match status" value="1"/>
</dbReference>
<dbReference type="EMBL" id="CP042912">
    <property type="protein sequence ID" value="QEG24798.1"/>
    <property type="molecule type" value="Genomic_DNA"/>
</dbReference>
<dbReference type="KEGG" id="mff:MFFC18_47210"/>
<dbReference type="GO" id="GO:0005694">
    <property type="term" value="C:chromosome"/>
    <property type="evidence" value="ECO:0007669"/>
    <property type="project" value="InterPro"/>
</dbReference>
<dbReference type="Gene3D" id="3.40.960.10">
    <property type="entry name" value="VSR Endonuclease"/>
    <property type="match status" value="1"/>
</dbReference>
<organism evidence="3 4">
    <name type="scientific">Mariniblastus fucicola</name>
    <dbReference type="NCBI Taxonomy" id="980251"/>
    <lineage>
        <taxon>Bacteria</taxon>
        <taxon>Pseudomonadati</taxon>
        <taxon>Planctomycetota</taxon>
        <taxon>Planctomycetia</taxon>
        <taxon>Pirellulales</taxon>
        <taxon>Pirellulaceae</taxon>
        <taxon>Mariniblastus</taxon>
    </lineage>
</organism>
<dbReference type="InterPro" id="IPR024402">
    <property type="entry name" value="DUF2726"/>
</dbReference>
<gene>
    <name evidence="3" type="ORF">MFFC18_47210</name>
</gene>
<evidence type="ECO:0000313" key="3">
    <source>
        <dbReference type="EMBL" id="QEG24798.1"/>
    </source>
</evidence>
<feature type="domain" description="DUF2726" evidence="2">
    <location>
        <begin position="41"/>
        <end position="159"/>
    </location>
</feature>
<dbReference type="Pfam" id="PF01396">
    <property type="entry name" value="Zn_ribbon_Top1"/>
    <property type="match status" value="1"/>
</dbReference>
<protein>
    <submittedName>
        <fullName evidence="3">Topoisomerase DNA binding C4 zinc finger</fullName>
    </submittedName>
</protein>
<dbReference type="AlphaFoldDB" id="A0A5B9PEG6"/>